<evidence type="ECO:0000256" key="3">
    <source>
        <dbReference type="ARBA" id="ARBA00022737"/>
    </source>
</evidence>
<proteinExistence type="inferred from homology"/>
<dbReference type="Proteomes" id="UP000054886">
    <property type="component" value="Unassembled WGS sequence"/>
</dbReference>
<dbReference type="VEuPathDB" id="FungiDB:B1J91_F05797g"/>
<evidence type="ECO:0000256" key="5">
    <source>
        <dbReference type="ARBA" id="ARBA00023306"/>
    </source>
</evidence>
<dbReference type="InterPro" id="IPR033031">
    <property type="entry name" value="Scc2/Nipped-B"/>
</dbReference>
<comment type="similarity">
    <text evidence="2 6">Belongs to the SCC2/Nipped-B family.</text>
</comment>
<dbReference type="InterPro" id="IPR024986">
    <property type="entry name" value="Nipped-B_C"/>
</dbReference>
<gene>
    <name evidence="8" type="ORF">AO440_001343</name>
</gene>
<dbReference type="VEuPathDB" id="FungiDB:CAGL0F05797g"/>
<dbReference type="PANTHER" id="PTHR21704:SF18">
    <property type="entry name" value="NIPPED-B-LIKE PROTEIN"/>
    <property type="match status" value="1"/>
</dbReference>
<evidence type="ECO:0000313" key="9">
    <source>
        <dbReference type="Proteomes" id="UP000054886"/>
    </source>
</evidence>
<dbReference type="EMBL" id="LLZZ01000137">
    <property type="protein sequence ID" value="KTB00599.1"/>
    <property type="molecule type" value="Genomic_DNA"/>
</dbReference>
<evidence type="ECO:0000259" key="7">
    <source>
        <dbReference type="Pfam" id="PF12830"/>
    </source>
</evidence>
<keyword evidence="4 6" id="KW-0539">Nucleus</keyword>
<dbReference type="GO" id="GO:0000785">
    <property type="term" value="C:chromatin"/>
    <property type="evidence" value="ECO:0007669"/>
    <property type="project" value="EnsemblFungi"/>
</dbReference>
<reference evidence="8 9" key="1">
    <citation type="submission" date="2015-10" db="EMBL/GenBank/DDBJ databases">
        <title>Draft genomes sequences of Candida glabrata isolates 1A, 1B, 2A, 2B, 3A and 3B.</title>
        <authorList>
            <person name="Haavelsrud O.E."/>
            <person name="Gaustad P."/>
        </authorList>
    </citation>
    <scope>NUCLEOTIDE SEQUENCE [LARGE SCALE GENOMIC DNA]</scope>
    <source>
        <strain evidence="8">910700640</strain>
    </source>
</reference>
<organism evidence="8 9">
    <name type="scientific">Candida glabrata</name>
    <name type="common">Yeast</name>
    <name type="synonym">Torulopsis glabrata</name>
    <dbReference type="NCBI Taxonomy" id="5478"/>
    <lineage>
        <taxon>Eukaryota</taxon>
        <taxon>Fungi</taxon>
        <taxon>Dikarya</taxon>
        <taxon>Ascomycota</taxon>
        <taxon>Saccharomycotina</taxon>
        <taxon>Saccharomycetes</taxon>
        <taxon>Saccharomycetales</taxon>
        <taxon>Saccharomycetaceae</taxon>
        <taxon>Nakaseomyces</taxon>
    </lineage>
</organism>
<dbReference type="GO" id="GO:1990414">
    <property type="term" value="P:replication-born double-strand break repair via sister chromatid exchange"/>
    <property type="evidence" value="ECO:0007669"/>
    <property type="project" value="EnsemblFungi"/>
</dbReference>
<dbReference type="GO" id="GO:0071168">
    <property type="term" value="P:protein localization to chromatin"/>
    <property type="evidence" value="ECO:0007669"/>
    <property type="project" value="EnsemblFungi"/>
</dbReference>
<dbReference type="GO" id="GO:0090694">
    <property type="term" value="C:Scc2-Scc4 cohesin loading complex"/>
    <property type="evidence" value="ECO:0007669"/>
    <property type="project" value="TreeGrafter"/>
</dbReference>
<dbReference type="Pfam" id="PF12830">
    <property type="entry name" value="Nipped-B_C"/>
    <property type="match status" value="1"/>
</dbReference>
<dbReference type="GO" id="GO:0070550">
    <property type="term" value="P:rDNA chromatin condensation"/>
    <property type="evidence" value="ECO:0007669"/>
    <property type="project" value="EnsemblFungi"/>
</dbReference>
<dbReference type="GO" id="GO:0010468">
    <property type="term" value="P:regulation of gene expression"/>
    <property type="evidence" value="ECO:0007669"/>
    <property type="project" value="EnsemblFungi"/>
</dbReference>
<dbReference type="GO" id="GO:0070058">
    <property type="term" value="P:tRNA gene clustering"/>
    <property type="evidence" value="ECO:0007669"/>
    <property type="project" value="EnsemblFungi"/>
</dbReference>
<sequence>MGSVENYPGENSNIPKRLLEALRIQPLTFLIPKDGLSELVTDSLELNYVAERPQLDNLHKCELGEAISDKPDKQIRIKEPVNESLFFANEENKFNLLSTLSDKAKVFLEQTGTPPIAKQVEGPFKNSRKHSFEESFNDPSELDLSYSSDIKRARISSSVSQNLTNIGDDYVNEFNKLVNATAFENDIQNEKKNLNSEVWKLLPSGDAVTTINLIQKIHRCLQNIIELPNCWPNIPADSLEQLLDITSNNIIAMKNVSIRNQEYDNILDIGLISTKVIFLVYIMNSDSKDLLIDRHVLSPINFINELVLDLKSVDDDIPLTLLSMLYEAISPLPDFLSLKSFIDEEIITKFVYVFVDIIFLPFENVHSDLKKVKLLNEIKIIGRSSLQNMFITFPAQRDFIIGEVLAKIEELPNKRTTKKSSSNSNDDSISDFTMTLVQFLSSINIFDHCKTIDNWTPEKTDTAIRMHQESSNSIMRYCDMIANTLFDKCKDSNLQNKHLLEIYVSDLSKMYAYPTWPVTEFLLQSITKRLLMVFRSNKSTNINLETTALQNLGIIFGKVFEIKIELDKSNENENSVLKLIKNKSDLIKYFNFFDQLLRSSSSNEESIRYWSLNIDFLHSCYTSDIKSNDIKKLIYEKITELFLQTRNSSDWRLKAAVPEKNTYNSILSIGGLYRLYGSYLRILLNLISSEKIKLRSTSIKNLSMLALKDQSILTNVLVKQTIQRRLSDSSTSVKDAILELVSVGSSYINYYEEINANFNDDSPTIRKHVLNLNEKIYNSTNDINLKVYVASRIVFKLEDEEESIVDKATDILFQKWINLEEEMIQDQDNVMIVRKQNLEIISTIFSSEEKLNELISKFFKSYLLNKTIHNGAENARIINSITLIIDTLINEVVLLIGKSSDHEAKALQNYLNLLVEFSEFDVITVRKEHLLTLFPYLFSEQSNELQLFLLFIFRNSIGRLTNFKSSFLRDLEFSIIENISKIGSQELETSIQILWEVGNQTKDYSKLQKMCYSCLTQIRQYVVIANSNPEELRPDGKVQRLIYISSSFAKLANHNNDQNATMFRYQDEKIFEFVAKCLLVFSKIEINPIIRRIAIRNLIGISGKHIQLFNSPLVIKIFDYELRENREEIKLVIYQGLHEFFLDNEKISLQEHLLNTSSKKIETVKSINKDTTKKKRSAADGLCFSLVSKFLAYILNDCLSSNYKLALSCTRLVNIIIKYGFVNPTSCLPVVIGLLLADNEKIKTLSKKTLDIVTENHESLIYPSLTKGIEAAMMYAERTYSENFVEQYLFLYDLQQNFIPGKKSNIKFLQHMAKILTNYTRIVTTKGCTIKELNQIGFFCINMAQINFQNHYELYILMRELDAISENLKDFILNQIQYKKSPKFKESHITNLIIIQTLIQELVSHILNKYGIKSDILYYDGNFEQELKSKALPFLKKPNTSFLEKFEETKRFWEGKPIFRYLYSLDNGDD</sequence>
<feature type="domain" description="Sister chromatid cohesion C-terminal" evidence="7">
    <location>
        <begin position="1183"/>
        <end position="1364"/>
    </location>
</feature>
<dbReference type="VEuPathDB" id="FungiDB:GWK60_F05401"/>
<dbReference type="GO" id="GO:0000972">
    <property type="term" value="P:transcription-dependent tethering of RNA polymerase II gene DNA at nuclear periphery"/>
    <property type="evidence" value="ECO:0007669"/>
    <property type="project" value="EnsemblFungi"/>
</dbReference>
<name>A0A0W0CZZ4_CANGB</name>
<dbReference type="GO" id="GO:0043565">
    <property type="term" value="F:sequence-specific DNA binding"/>
    <property type="evidence" value="ECO:0007669"/>
    <property type="project" value="EnsemblFungi"/>
</dbReference>
<keyword evidence="5 6" id="KW-0131">Cell cycle</keyword>
<dbReference type="GO" id="GO:0034087">
    <property type="term" value="P:establishment of mitotic sister chromatid cohesion"/>
    <property type="evidence" value="ECO:0007669"/>
    <property type="project" value="EnsemblFungi"/>
</dbReference>
<dbReference type="GO" id="GO:0061775">
    <property type="term" value="F:cohesin loader activity"/>
    <property type="evidence" value="ECO:0007669"/>
    <property type="project" value="InterPro"/>
</dbReference>
<dbReference type="SUPFAM" id="SSF48371">
    <property type="entry name" value="ARM repeat"/>
    <property type="match status" value="1"/>
</dbReference>
<accession>A0A0W0CZZ4</accession>
<comment type="caution">
    <text evidence="8">The sequence shown here is derived from an EMBL/GenBank/DDBJ whole genome shotgun (WGS) entry which is preliminary data.</text>
</comment>
<dbReference type="InterPro" id="IPR026003">
    <property type="entry name" value="Cohesin_HEAT"/>
</dbReference>
<keyword evidence="3 6" id="KW-0677">Repeat</keyword>
<evidence type="ECO:0000256" key="2">
    <source>
        <dbReference type="ARBA" id="ARBA00009252"/>
    </source>
</evidence>
<evidence type="ECO:0000256" key="6">
    <source>
        <dbReference type="RuleBase" id="RU364107"/>
    </source>
</evidence>
<protein>
    <recommendedName>
        <fullName evidence="6">Sister chromatid cohesion protein</fullName>
    </recommendedName>
</protein>
<dbReference type="GO" id="GO:0005829">
    <property type="term" value="C:cytosol"/>
    <property type="evidence" value="ECO:0007669"/>
    <property type="project" value="EnsemblFungi"/>
</dbReference>
<dbReference type="CDD" id="cd23958">
    <property type="entry name" value="SCC2"/>
    <property type="match status" value="1"/>
</dbReference>
<dbReference type="GO" id="GO:0071169">
    <property type="term" value="P:establishment of protein localization to chromatin"/>
    <property type="evidence" value="ECO:0007669"/>
    <property type="project" value="EnsemblFungi"/>
</dbReference>
<dbReference type="Pfam" id="PF12765">
    <property type="entry name" value="Cohesin_HEAT"/>
    <property type="match status" value="1"/>
</dbReference>
<dbReference type="GO" id="GO:0007076">
    <property type="term" value="P:mitotic chromosome condensation"/>
    <property type="evidence" value="ECO:0007669"/>
    <property type="project" value="EnsemblFungi"/>
</dbReference>
<comment type="subcellular location">
    <subcellularLocation>
        <location evidence="1 6">Nucleus</location>
    </subcellularLocation>
</comment>
<evidence type="ECO:0000313" key="8">
    <source>
        <dbReference type="EMBL" id="KTB00599.1"/>
    </source>
</evidence>
<dbReference type="VEuPathDB" id="FungiDB:GVI51_F05423"/>
<evidence type="ECO:0000256" key="4">
    <source>
        <dbReference type="ARBA" id="ARBA00023242"/>
    </source>
</evidence>
<evidence type="ECO:0000256" key="1">
    <source>
        <dbReference type="ARBA" id="ARBA00004123"/>
    </source>
</evidence>
<dbReference type="InterPro" id="IPR016024">
    <property type="entry name" value="ARM-type_fold"/>
</dbReference>
<dbReference type="GO" id="GO:0140588">
    <property type="term" value="P:chromatin looping"/>
    <property type="evidence" value="ECO:0007669"/>
    <property type="project" value="InterPro"/>
</dbReference>
<dbReference type="PANTHER" id="PTHR21704">
    <property type="entry name" value="NIPPED-B-LIKE PROTEIN DELANGIN SCC2-RELATED"/>
    <property type="match status" value="1"/>
</dbReference>
<dbReference type="GO" id="GO:0003682">
    <property type="term" value="F:chromatin binding"/>
    <property type="evidence" value="ECO:0007669"/>
    <property type="project" value="TreeGrafter"/>
</dbReference>
<dbReference type="GO" id="GO:0043515">
    <property type="term" value="F:kinetochore binding"/>
    <property type="evidence" value="ECO:0007669"/>
    <property type="project" value="EnsemblFungi"/>
</dbReference>
<dbReference type="GO" id="GO:0005729">
    <property type="term" value="C:2-micrometer circle DNA"/>
    <property type="evidence" value="ECO:0007669"/>
    <property type="project" value="EnsemblFungi"/>
</dbReference>